<keyword evidence="3" id="KW-1185">Reference proteome</keyword>
<gene>
    <name evidence="2" type="ORF">GF068_26530</name>
</gene>
<reference evidence="2 3" key="1">
    <citation type="submission" date="2019-10" db="EMBL/GenBank/DDBJ databases">
        <title>A soil myxobacterium in the family Polyangiaceae.</title>
        <authorList>
            <person name="Li Y."/>
            <person name="Wang J."/>
        </authorList>
    </citation>
    <scope>NUCLEOTIDE SEQUENCE [LARGE SCALE GENOMIC DNA]</scope>
    <source>
        <strain evidence="2 3">DSM 14734</strain>
    </source>
</reference>
<dbReference type="RefSeq" id="WP_153822237.1">
    <property type="nucleotide sequence ID" value="NZ_WJIE01000007.1"/>
</dbReference>
<dbReference type="Proteomes" id="UP000440224">
    <property type="component" value="Unassembled WGS sequence"/>
</dbReference>
<dbReference type="EMBL" id="WJIE01000007">
    <property type="protein sequence ID" value="MRG95448.1"/>
    <property type="molecule type" value="Genomic_DNA"/>
</dbReference>
<feature type="region of interest" description="Disordered" evidence="1">
    <location>
        <begin position="29"/>
        <end position="77"/>
    </location>
</feature>
<accession>A0A6N7PTR4</accession>
<dbReference type="AlphaFoldDB" id="A0A6N7PTR4"/>
<organism evidence="2 3">
    <name type="scientific">Polyangium spumosum</name>
    <dbReference type="NCBI Taxonomy" id="889282"/>
    <lineage>
        <taxon>Bacteria</taxon>
        <taxon>Pseudomonadati</taxon>
        <taxon>Myxococcota</taxon>
        <taxon>Polyangia</taxon>
        <taxon>Polyangiales</taxon>
        <taxon>Polyangiaceae</taxon>
        <taxon>Polyangium</taxon>
    </lineage>
</organism>
<proteinExistence type="predicted"/>
<sequence>MKAIGAIRQMTIRAKRSAVSVMHMVLSASEPRRARDGKAHRSLSPNRLESSANAQRTNPVDPDREPLRLPARSARFV</sequence>
<feature type="compositionally biased region" description="Polar residues" evidence="1">
    <location>
        <begin position="43"/>
        <end position="58"/>
    </location>
</feature>
<evidence type="ECO:0000313" key="3">
    <source>
        <dbReference type="Proteomes" id="UP000440224"/>
    </source>
</evidence>
<name>A0A6N7PTR4_9BACT</name>
<evidence type="ECO:0000256" key="1">
    <source>
        <dbReference type="SAM" id="MobiDB-lite"/>
    </source>
</evidence>
<feature type="compositionally biased region" description="Basic and acidic residues" evidence="1">
    <location>
        <begin position="30"/>
        <end position="39"/>
    </location>
</feature>
<evidence type="ECO:0000313" key="2">
    <source>
        <dbReference type="EMBL" id="MRG95448.1"/>
    </source>
</evidence>
<protein>
    <submittedName>
        <fullName evidence="2">Uncharacterized protein</fullName>
    </submittedName>
</protein>
<comment type="caution">
    <text evidence="2">The sequence shown here is derived from an EMBL/GenBank/DDBJ whole genome shotgun (WGS) entry which is preliminary data.</text>
</comment>